<dbReference type="InterPro" id="IPR032259">
    <property type="entry name" value="HIBYL-CoA-H"/>
</dbReference>
<dbReference type="SUPFAM" id="SSF52096">
    <property type="entry name" value="ClpP/crotonase"/>
    <property type="match status" value="1"/>
</dbReference>
<name>A0A447CZZ0_9BRAD</name>
<dbReference type="GO" id="GO:0006574">
    <property type="term" value="P:L-valine catabolic process"/>
    <property type="evidence" value="ECO:0007669"/>
    <property type="project" value="TreeGrafter"/>
</dbReference>
<dbReference type="PANTHER" id="PTHR43176">
    <property type="entry name" value="3-HYDROXYISOBUTYRYL-COA HYDROLASE-RELATED"/>
    <property type="match status" value="1"/>
</dbReference>
<dbReference type="InterPro" id="IPR045004">
    <property type="entry name" value="ECH_dom"/>
</dbReference>
<organism evidence="5 6">
    <name type="scientific">Rhodoplanes serenus</name>
    <dbReference type="NCBI Taxonomy" id="200615"/>
    <lineage>
        <taxon>Bacteria</taxon>
        <taxon>Pseudomonadati</taxon>
        <taxon>Pseudomonadota</taxon>
        <taxon>Alphaproteobacteria</taxon>
        <taxon>Hyphomicrobiales</taxon>
        <taxon>Nitrobacteraceae</taxon>
        <taxon>Rhodoplanes</taxon>
    </lineage>
</organism>
<evidence type="ECO:0000313" key="6">
    <source>
        <dbReference type="Proteomes" id="UP000289200"/>
    </source>
</evidence>
<evidence type="ECO:0000313" key="5">
    <source>
        <dbReference type="EMBL" id="VCU10863.1"/>
    </source>
</evidence>
<dbReference type="GO" id="GO:0003860">
    <property type="term" value="F:3-hydroxyisobutyryl-CoA hydrolase activity"/>
    <property type="evidence" value="ECO:0007669"/>
    <property type="project" value="UniProtKB-EC"/>
</dbReference>
<dbReference type="Proteomes" id="UP000289200">
    <property type="component" value="Unassembled WGS sequence"/>
</dbReference>
<protein>
    <recommendedName>
        <fullName evidence="2">3-hydroxyisobutyryl-CoA hydrolase</fullName>
        <ecNumber evidence="2">3.1.2.4</ecNumber>
    </recommendedName>
</protein>
<reference evidence="6" key="1">
    <citation type="submission" date="2018-10" db="EMBL/GenBank/DDBJ databases">
        <authorList>
            <person name="Peiro R."/>
            <person name="Begona"/>
            <person name="Cbmso G."/>
            <person name="Lopez M."/>
            <person name="Gonzalez S."/>
            <person name="Sacristan E."/>
            <person name="Castillo E."/>
        </authorList>
    </citation>
    <scope>NUCLEOTIDE SEQUENCE [LARGE SCALE GENOMIC DNA]</scope>
</reference>
<dbReference type="NCBIfam" id="NF004127">
    <property type="entry name" value="PRK05617.1"/>
    <property type="match status" value="1"/>
</dbReference>
<dbReference type="EMBL" id="UWOC01000192">
    <property type="protein sequence ID" value="VCU10863.1"/>
    <property type="molecule type" value="Genomic_DNA"/>
</dbReference>
<comment type="caution">
    <text evidence="5">The sequence shown here is derived from an EMBL/GenBank/DDBJ whole genome shotgun (WGS) entry which is preliminary data.</text>
</comment>
<keyword evidence="3" id="KW-0378">Hydrolase</keyword>
<evidence type="ECO:0000259" key="4">
    <source>
        <dbReference type="Pfam" id="PF16113"/>
    </source>
</evidence>
<gene>
    <name evidence="5" type="primary">crt_4</name>
    <name evidence="5" type="ORF">RHODGE_RHODGE_04428</name>
</gene>
<evidence type="ECO:0000256" key="2">
    <source>
        <dbReference type="ARBA" id="ARBA00011915"/>
    </source>
</evidence>
<evidence type="ECO:0000256" key="3">
    <source>
        <dbReference type="ARBA" id="ARBA00022801"/>
    </source>
</evidence>
<accession>A0A447CZZ0</accession>
<proteinExistence type="predicted"/>
<dbReference type="FunFam" id="3.90.226.10:FF:000026">
    <property type="entry name" value="3-hydroxyisobutyryl-CoA hydrolase, mitochondrial"/>
    <property type="match status" value="1"/>
</dbReference>
<dbReference type="Pfam" id="PF16113">
    <property type="entry name" value="ECH_2"/>
    <property type="match status" value="1"/>
</dbReference>
<dbReference type="InterPro" id="IPR029045">
    <property type="entry name" value="ClpP/crotonase-like_dom_sf"/>
</dbReference>
<sequence length="372" mass="40079">MTAAMRTGESVQMNDAAVAADEIRFDVHGAVGMIRLDRPKALNALTLNMIRAMAARLTEWAADPAISAVLVTGAGDRAFCAGGDLRSLFAARAADPGLFPRFFREEYTLNAQIQAFPKPYVALIDGITMGGGVGISVHGSHRVATDRTLFAMPETGIGMFPDVGGGYVLPRLPGQIGMYLALTGARLKAADCVYTGLATHHVPHDRTAALVAELSTLDPAEDAVAAINHILGAHHVDPGSAPLSSRRALIDRCFAFDTVEAIMAALARERDPRAAEILAELARKSPTALAVTVRQIRLGAHLVFREVMAMEYRMARRMMAGHDFFEGVRALLVDKDQRPVWRPARLEEVSIADVDAVFAPLGDDELVLPPRR</sequence>
<dbReference type="AlphaFoldDB" id="A0A447CZZ0"/>
<comment type="catalytic activity">
    <reaction evidence="1">
        <text>3-hydroxy-2-methylpropanoyl-CoA + H2O = 3-hydroxy-2-methylpropanoate + CoA + H(+)</text>
        <dbReference type="Rhea" id="RHEA:20888"/>
        <dbReference type="ChEBI" id="CHEBI:11805"/>
        <dbReference type="ChEBI" id="CHEBI:15377"/>
        <dbReference type="ChEBI" id="CHEBI:15378"/>
        <dbReference type="ChEBI" id="CHEBI:57287"/>
        <dbReference type="ChEBI" id="CHEBI:57340"/>
        <dbReference type="EC" id="3.1.2.4"/>
    </reaction>
</comment>
<keyword evidence="6" id="KW-1185">Reference proteome</keyword>
<evidence type="ECO:0000256" key="1">
    <source>
        <dbReference type="ARBA" id="ARBA00001709"/>
    </source>
</evidence>
<dbReference type="EC" id="3.1.2.4" evidence="2"/>
<dbReference type="CDD" id="cd06558">
    <property type="entry name" value="crotonase-like"/>
    <property type="match status" value="1"/>
</dbReference>
<feature type="domain" description="Enoyl-CoA hydratase/isomerase" evidence="4">
    <location>
        <begin position="31"/>
        <end position="358"/>
    </location>
</feature>
<dbReference type="Gene3D" id="3.90.226.10">
    <property type="entry name" value="2-enoyl-CoA Hydratase, Chain A, domain 1"/>
    <property type="match status" value="1"/>
</dbReference>
<dbReference type="PANTHER" id="PTHR43176:SF3">
    <property type="entry name" value="3-HYDROXYISOBUTYRYL-COA HYDROLASE, MITOCHONDRIAL"/>
    <property type="match status" value="1"/>
</dbReference>